<evidence type="ECO:0000256" key="1">
    <source>
        <dbReference type="SAM" id="MobiDB-lite"/>
    </source>
</evidence>
<gene>
    <name evidence="2" type="ORF">AP13_p00420</name>
</gene>
<reference evidence="2" key="1">
    <citation type="journal article" date="2013" name="Genome Announc.">
        <title>Complete Genome Sequence of pAP13, a Large Linear Plasmid of a Brevibacterium Strain Isolated from a Saline Lake at 4,200 Meters above Sea Level in Argentina.</title>
        <authorList>
            <person name="Dib J.R."/>
            <person name="Schuldes J."/>
            <person name="Thurmer A."/>
            <person name="Farias M.E."/>
            <person name="Daniel R."/>
            <person name="Meinhardt F."/>
        </authorList>
    </citation>
    <scope>NUCLEOTIDE SEQUENCE</scope>
    <source>
        <strain evidence="2">Ap13</strain>
        <plasmid evidence="2">pAP13</plasmid>
    </source>
</reference>
<proteinExistence type="predicted"/>
<keyword evidence="2" id="KW-0614">Plasmid</keyword>
<protein>
    <submittedName>
        <fullName evidence="2">Uncharacterized protein</fullName>
    </submittedName>
</protein>
<sequence>MSARIADPNVSDRNAPPRDLRPPATRLITSRGIALQFALIAFAVTQQGNADLPIRPRSGDARGWTDLVASPVLESRDGSGILRGIPEKKRQQIKTALKSMSGAGLVHLGASGREYEGFQLYEESGTAERGDLIPYRPPKRKEPNVFSLPPGFMTNGWVHVLTDSELAVVLMLSCRVLAHEGAEPGFVWFEASDRVLHYGLGRESFGPALKPLEKLGLLEVRSINRHPDGHVIGFSTDGLDARPHRLRLIKEGFDEPAWQVAAKVFG</sequence>
<geneLocation type="plasmid" evidence="2">
    <name>pAP13</name>
</geneLocation>
<accession>U5NVW1</accession>
<dbReference type="EMBL" id="KF577590">
    <property type="protein sequence ID" value="AGY35351.1"/>
    <property type="molecule type" value="Genomic_DNA"/>
</dbReference>
<name>U5NVW1_9MICO</name>
<evidence type="ECO:0000313" key="2">
    <source>
        <dbReference type="EMBL" id="AGY35351.1"/>
    </source>
</evidence>
<dbReference type="AlphaFoldDB" id="U5NVW1"/>
<feature type="region of interest" description="Disordered" evidence="1">
    <location>
        <begin position="1"/>
        <end position="23"/>
    </location>
</feature>
<organism evidence="2">
    <name type="scientific">Brevibacterium sp. Ap13</name>
    <dbReference type="NCBI Taxonomy" id="1406197"/>
    <lineage>
        <taxon>Bacteria</taxon>
        <taxon>Bacillati</taxon>
        <taxon>Actinomycetota</taxon>
        <taxon>Actinomycetes</taxon>
        <taxon>Micrococcales</taxon>
        <taxon>Brevibacteriaceae</taxon>
        <taxon>Brevibacterium</taxon>
    </lineage>
</organism>